<dbReference type="KEGG" id="lcd:clem_09885"/>
<name>A0A222P3V3_9GAMM</name>
<dbReference type="RefSeq" id="WP_094091376.1">
    <property type="nucleotide sequence ID" value="NZ_CP016397.1"/>
</dbReference>
<keyword evidence="1" id="KW-0812">Transmembrane</keyword>
<reference evidence="2 3" key="1">
    <citation type="submission" date="2016-07" db="EMBL/GenBank/DDBJ databases">
        <authorList>
            <person name="Hassler H."/>
        </authorList>
    </citation>
    <scope>NUCLEOTIDE SEQUENCE [LARGE SCALE GENOMIC DNA]</scope>
    <source>
        <strain evidence="2 3">CDC-D5610</strain>
    </source>
</reference>
<organism evidence="2 3">
    <name type="scientific">Legionella clemsonensis</name>
    <dbReference type="NCBI Taxonomy" id="1867846"/>
    <lineage>
        <taxon>Bacteria</taxon>
        <taxon>Pseudomonadati</taxon>
        <taxon>Pseudomonadota</taxon>
        <taxon>Gammaproteobacteria</taxon>
        <taxon>Legionellales</taxon>
        <taxon>Legionellaceae</taxon>
        <taxon>Legionella</taxon>
    </lineage>
</organism>
<evidence type="ECO:0000313" key="3">
    <source>
        <dbReference type="Proteomes" id="UP000201728"/>
    </source>
</evidence>
<feature type="transmembrane region" description="Helical" evidence="1">
    <location>
        <begin position="6"/>
        <end position="22"/>
    </location>
</feature>
<keyword evidence="1" id="KW-0472">Membrane</keyword>
<gene>
    <name evidence="2" type="ORF">clem_09885</name>
</gene>
<dbReference type="EMBL" id="CP016397">
    <property type="protein sequence ID" value="ASQ46526.1"/>
    <property type="molecule type" value="Genomic_DNA"/>
</dbReference>
<accession>A0A222P3V3</accession>
<dbReference type="AlphaFoldDB" id="A0A222P3V3"/>
<protein>
    <submittedName>
        <fullName evidence="2">Uncharacterized protein</fullName>
    </submittedName>
</protein>
<keyword evidence="1" id="KW-1133">Transmembrane helix</keyword>
<proteinExistence type="predicted"/>
<evidence type="ECO:0000256" key="1">
    <source>
        <dbReference type="SAM" id="Phobius"/>
    </source>
</evidence>
<keyword evidence="3" id="KW-1185">Reference proteome</keyword>
<dbReference type="Proteomes" id="UP000201728">
    <property type="component" value="Chromosome"/>
</dbReference>
<sequence length="68" mass="7731">MWNSLFSSIIGGVVVLYFGHFFKSADKTLQYVEEAFLLSNQINDYALSILSQITLQVGLLSQIRIYLL</sequence>
<evidence type="ECO:0000313" key="2">
    <source>
        <dbReference type="EMBL" id="ASQ46526.1"/>
    </source>
</evidence>